<evidence type="ECO:0000313" key="2">
    <source>
        <dbReference type="EMBL" id="KJZ49013.1"/>
    </source>
</evidence>
<dbReference type="AlphaFoldDB" id="A0A0F4TX19"/>
<protein>
    <submittedName>
        <fullName evidence="2">Anticodon nuclease</fullName>
    </submittedName>
</protein>
<dbReference type="Pfam" id="PF13166">
    <property type="entry name" value="AAA_13"/>
    <property type="match status" value="1"/>
</dbReference>
<evidence type="ECO:0000313" key="3">
    <source>
        <dbReference type="Proteomes" id="UP000033588"/>
    </source>
</evidence>
<gene>
    <name evidence="2" type="ORF">VC35_06700</name>
</gene>
<dbReference type="Proteomes" id="UP000033588">
    <property type="component" value="Unassembled WGS sequence"/>
</dbReference>
<reference evidence="2 3" key="1">
    <citation type="submission" date="2015-03" db="EMBL/GenBank/DDBJ databases">
        <title>Comparative genomics of Pseudomonas insights into diversity of traits involved in vanlence and defense.</title>
        <authorList>
            <person name="Qin Y."/>
        </authorList>
    </citation>
    <scope>NUCLEOTIDE SEQUENCE [LARGE SCALE GENOMIC DNA]</scope>
    <source>
        <strain evidence="2 3">C8</strain>
    </source>
</reference>
<proteinExistence type="predicted"/>
<name>A0A0F4TX19_PSEFL</name>
<dbReference type="InterPro" id="IPR026866">
    <property type="entry name" value="CR006_AAA"/>
</dbReference>
<dbReference type="EMBL" id="LACC01000010">
    <property type="protein sequence ID" value="KJZ49013.1"/>
    <property type="molecule type" value="Genomic_DNA"/>
</dbReference>
<organism evidence="2 3">
    <name type="scientific">Pseudomonas fluorescens</name>
    <dbReference type="NCBI Taxonomy" id="294"/>
    <lineage>
        <taxon>Bacteria</taxon>
        <taxon>Pseudomonadati</taxon>
        <taxon>Pseudomonadota</taxon>
        <taxon>Gammaproteobacteria</taxon>
        <taxon>Pseudomonadales</taxon>
        <taxon>Pseudomonadaceae</taxon>
        <taxon>Pseudomonas</taxon>
    </lineage>
</organism>
<accession>A0A0F4TX19</accession>
<dbReference type="OrthoDB" id="9795565at2"/>
<comment type="caution">
    <text evidence="2">The sequence shown here is derived from an EMBL/GenBank/DDBJ whole genome shotgun (WGS) entry which is preliminary data.</text>
</comment>
<dbReference type="PATRIC" id="fig|294.132.peg.57"/>
<sequence length="374" mass="43960">MPSSFANLTNLALHLRDALNTKKIVILYAFNGTGKTRLSTTFKDLGKIDGEPDTLYFNAFTEDLFYWDNDLEEDRERKLKINRNSRFITALWELEMETRIRPFLARYADFDFRIDTENWEVVFSRKIPNPNFDENATSPLEERTKMETHIKISRGEENIFIWCFFLAVVQLVLDDTESYSWVKYIYIDDPISSLDEHNAITVANHLAQLLTKTDKMPRTVISSHHVLFFNVLSNELKKKAYRHFVKKGAAPENYILEDTTSKPFLHHLATLAELNESIATGAIYTHHFNMLRRVMEQTANFFDLNSWDDCIKIENDDQDKTLHKRIIDLMSHGDYSIYEPREMMGENKEHFQKIFRNFIATYPFNEALFSSETN</sequence>
<dbReference type="RefSeq" id="WP_046038664.1">
    <property type="nucleotide sequence ID" value="NZ_LACC01000010.1"/>
</dbReference>
<feature type="domain" description="Protein CR006 P-loop" evidence="1">
    <location>
        <begin position="147"/>
        <end position="357"/>
    </location>
</feature>
<evidence type="ECO:0000259" key="1">
    <source>
        <dbReference type="Pfam" id="PF13166"/>
    </source>
</evidence>